<name>A0A4S2KLJ7_9HYME</name>
<protein>
    <recommendedName>
        <fullName evidence="4">BED-type domain-containing protein</fullName>
    </recommendedName>
</protein>
<keyword evidence="3" id="KW-1185">Reference proteome</keyword>
<evidence type="ECO:0000313" key="2">
    <source>
        <dbReference type="EMBL" id="TGZ48757.1"/>
    </source>
</evidence>
<proteinExistence type="predicted"/>
<gene>
    <name evidence="2" type="ORF">DBV15_11930</name>
</gene>
<dbReference type="Proteomes" id="UP000310200">
    <property type="component" value="Unassembled WGS sequence"/>
</dbReference>
<dbReference type="AlphaFoldDB" id="A0A4S2KLJ7"/>
<reference evidence="2 3" key="1">
    <citation type="journal article" date="2019" name="Philos. Trans. R. Soc. Lond., B, Biol. Sci.">
        <title>Ant behaviour and brain gene expression of defending hosts depend on the ecological success of the intruding social parasite.</title>
        <authorList>
            <person name="Kaur R."/>
            <person name="Stoldt M."/>
            <person name="Jongepier E."/>
            <person name="Feldmeyer B."/>
            <person name="Menzel F."/>
            <person name="Bornberg-Bauer E."/>
            <person name="Foitzik S."/>
        </authorList>
    </citation>
    <scope>NUCLEOTIDE SEQUENCE [LARGE SCALE GENOMIC DNA]</scope>
    <source>
        <tissue evidence="2">Whole body</tissue>
    </source>
</reference>
<feature type="compositionally biased region" description="Polar residues" evidence="1">
    <location>
        <begin position="98"/>
        <end position="123"/>
    </location>
</feature>
<comment type="caution">
    <text evidence="2">The sequence shown here is derived from an EMBL/GenBank/DDBJ whole genome shotgun (WGS) entry which is preliminary data.</text>
</comment>
<dbReference type="EMBL" id="QBLH01002323">
    <property type="protein sequence ID" value="TGZ48757.1"/>
    <property type="molecule type" value="Genomic_DNA"/>
</dbReference>
<feature type="region of interest" description="Disordered" evidence="1">
    <location>
        <begin position="98"/>
        <end position="156"/>
    </location>
</feature>
<organism evidence="2 3">
    <name type="scientific">Temnothorax longispinosus</name>
    <dbReference type="NCBI Taxonomy" id="300112"/>
    <lineage>
        <taxon>Eukaryota</taxon>
        <taxon>Metazoa</taxon>
        <taxon>Ecdysozoa</taxon>
        <taxon>Arthropoda</taxon>
        <taxon>Hexapoda</taxon>
        <taxon>Insecta</taxon>
        <taxon>Pterygota</taxon>
        <taxon>Neoptera</taxon>
        <taxon>Endopterygota</taxon>
        <taxon>Hymenoptera</taxon>
        <taxon>Apocrita</taxon>
        <taxon>Aculeata</taxon>
        <taxon>Formicoidea</taxon>
        <taxon>Formicidae</taxon>
        <taxon>Myrmicinae</taxon>
        <taxon>Temnothorax</taxon>
    </lineage>
</organism>
<feature type="compositionally biased region" description="Acidic residues" evidence="1">
    <location>
        <begin position="144"/>
        <end position="156"/>
    </location>
</feature>
<evidence type="ECO:0000256" key="1">
    <source>
        <dbReference type="SAM" id="MobiDB-lite"/>
    </source>
</evidence>
<evidence type="ECO:0000313" key="3">
    <source>
        <dbReference type="Proteomes" id="UP000310200"/>
    </source>
</evidence>
<accession>A0A4S2KLJ7</accession>
<sequence>MECGEKIEASLECNFKKKLRTHLGNKHGEYPDKWHSELSEELQQYYTGSNECRATCRICGKVYSYLYDYGTLHNHKKRGCSIRRNQNTIMQSPIIQISNNQNEPCTSSSTGYITNAERQSQSPPDLPVQSFVQATEETGAHDESDTELDVTSYEEP</sequence>
<evidence type="ECO:0008006" key="4">
    <source>
        <dbReference type="Google" id="ProtNLM"/>
    </source>
</evidence>